<reference evidence="3" key="2">
    <citation type="submission" date="2019-09" db="UniProtKB">
        <authorList>
            <consortium name="WormBaseParasite"/>
        </authorList>
    </citation>
    <scope>IDENTIFICATION</scope>
</reference>
<keyword evidence="2" id="KW-1185">Reference proteome</keyword>
<accession>A0A3P7YRT6</accession>
<dbReference type="Proteomes" id="UP000050761">
    <property type="component" value="Unassembled WGS sequence"/>
</dbReference>
<gene>
    <name evidence="1" type="ORF">HPBE_LOCUS8029</name>
</gene>
<evidence type="ECO:0000313" key="2">
    <source>
        <dbReference type="Proteomes" id="UP000050761"/>
    </source>
</evidence>
<dbReference type="AlphaFoldDB" id="A0A183FLA9"/>
<evidence type="ECO:0000313" key="1">
    <source>
        <dbReference type="EMBL" id="VDO74584.1"/>
    </source>
</evidence>
<protein>
    <submittedName>
        <fullName evidence="3">Tail fiber protein</fullName>
    </submittedName>
</protein>
<proteinExistence type="predicted"/>
<dbReference type="WBParaSite" id="HPBE_0000802801-mRNA-1">
    <property type="protein sequence ID" value="HPBE_0000802801-mRNA-1"/>
    <property type="gene ID" value="HPBE_0000802801"/>
</dbReference>
<reference evidence="1 2" key="1">
    <citation type="submission" date="2018-11" db="EMBL/GenBank/DDBJ databases">
        <authorList>
            <consortium name="Pathogen Informatics"/>
        </authorList>
    </citation>
    <scope>NUCLEOTIDE SEQUENCE [LARGE SCALE GENOMIC DNA]</scope>
</reference>
<name>A0A183FLA9_HELPZ</name>
<accession>A0A183FLA9</accession>
<sequence>MERQNFLANVQGRDDVFAAIRDVSRGDFFTTLINAAGGCMDFTGYSNEQRVKVAKLALFFAFNGPLGWASERTSSALGLRGQSLKAWLGVGWPGDNPPVHPNNAQMRELATLAYDTVVARRNTIAEALRTGRVPRARGEDEEAADGRELTAAERTAFENEQTLINRLMAVSPMMRRGSGNPWPANEVALLAWQAANPRRKARE</sequence>
<organism evidence="2 3">
    <name type="scientific">Heligmosomoides polygyrus</name>
    <name type="common">Parasitic roundworm</name>
    <dbReference type="NCBI Taxonomy" id="6339"/>
    <lineage>
        <taxon>Eukaryota</taxon>
        <taxon>Metazoa</taxon>
        <taxon>Ecdysozoa</taxon>
        <taxon>Nematoda</taxon>
        <taxon>Chromadorea</taxon>
        <taxon>Rhabditida</taxon>
        <taxon>Rhabditina</taxon>
        <taxon>Rhabditomorpha</taxon>
        <taxon>Strongyloidea</taxon>
        <taxon>Heligmosomidae</taxon>
        <taxon>Heligmosomoides</taxon>
    </lineage>
</organism>
<evidence type="ECO:0000313" key="3">
    <source>
        <dbReference type="WBParaSite" id="HPBE_0000802801-mRNA-1"/>
    </source>
</evidence>
<dbReference type="EMBL" id="UZAH01026036">
    <property type="protein sequence ID" value="VDO74584.1"/>
    <property type="molecule type" value="Genomic_DNA"/>
</dbReference>